<dbReference type="InterPro" id="IPR013815">
    <property type="entry name" value="ATP_grasp_subdomain_1"/>
</dbReference>
<dbReference type="Gene3D" id="3.30.1490.20">
    <property type="entry name" value="ATP-grasp fold, A domain"/>
    <property type="match status" value="1"/>
</dbReference>
<evidence type="ECO:0000313" key="3">
    <source>
        <dbReference type="EMBL" id="RAY10756.1"/>
    </source>
</evidence>
<dbReference type="Gene3D" id="3.30.470.20">
    <property type="entry name" value="ATP-grasp fold, B domain"/>
    <property type="match status" value="1"/>
</dbReference>
<dbReference type="Gene3D" id="3.40.50.720">
    <property type="entry name" value="NAD(P)-binding Rossmann-like Domain"/>
    <property type="match status" value="1"/>
</dbReference>
<feature type="domain" description="CoA-binding" evidence="2">
    <location>
        <begin position="19"/>
        <end position="100"/>
    </location>
</feature>
<evidence type="ECO:0000313" key="4">
    <source>
        <dbReference type="Proteomes" id="UP000251891"/>
    </source>
</evidence>
<dbReference type="Pfam" id="PF13607">
    <property type="entry name" value="Succ_CoA_lig"/>
    <property type="match status" value="1"/>
</dbReference>
<protein>
    <recommendedName>
        <fullName evidence="2">CoA-binding domain-containing protein</fullName>
    </recommendedName>
</protein>
<accession>A0A365GVC9</accession>
<name>A0A365GVC9_9ACTN</name>
<dbReference type="PANTHER" id="PTHR42793">
    <property type="entry name" value="COA BINDING DOMAIN CONTAINING PROTEIN"/>
    <property type="match status" value="1"/>
</dbReference>
<dbReference type="Proteomes" id="UP000251891">
    <property type="component" value="Unassembled WGS sequence"/>
</dbReference>
<feature type="region of interest" description="Disordered" evidence="1">
    <location>
        <begin position="438"/>
        <end position="474"/>
    </location>
</feature>
<evidence type="ECO:0000259" key="2">
    <source>
        <dbReference type="SMART" id="SM00881"/>
    </source>
</evidence>
<keyword evidence="4" id="KW-1185">Reference proteome</keyword>
<gene>
    <name evidence="3" type="ORF">DPM19_33725</name>
</gene>
<dbReference type="SUPFAM" id="SSF56059">
    <property type="entry name" value="Glutathione synthetase ATP-binding domain-like"/>
    <property type="match status" value="1"/>
</dbReference>
<dbReference type="InterPro" id="IPR016102">
    <property type="entry name" value="Succinyl-CoA_synth-like"/>
</dbReference>
<dbReference type="InterPro" id="IPR036291">
    <property type="entry name" value="NAD(P)-bd_dom_sf"/>
</dbReference>
<proteinExistence type="predicted"/>
<dbReference type="Pfam" id="PF13549">
    <property type="entry name" value="ATP-grasp_5"/>
    <property type="match status" value="1"/>
</dbReference>
<organism evidence="3 4">
    <name type="scientific">Actinomadura craniellae</name>
    <dbReference type="NCBI Taxonomy" id="2231787"/>
    <lineage>
        <taxon>Bacteria</taxon>
        <taxon>Bacillati</taxon>
        <taxon>Actinomycetota</taxon>
        <taxon>Actinomycetes</taxon>
        <taxon>Streptosporangiales</taxon>
        <taxon>Thermomonosporaceae</taxon>
        <taxon>Actinomadura</taxon>
    </lineage>
</organism>
<evidence type="ECO:0000256" key="1">
    <source>
        <dbReference type="SAM" id="MobiDB-lite"/>
    </source>
</evidence>
<dbReference type="SUPFAM" id="SSF51735">
    <property type="entry name" value="NAD(P)-binding Rossmann-fold domains"/>
    <property type="match status" value="1"/>
</dbReference>
<dbReference type="InterPro" id="IPR032875">
    <property type="entry name" value="Succ_CoA_lig_flav_dom"/>
</dbReference>
<dbReference type="SUPFAM" id="SSF52210">
    <property type="entry name" value="Succinyl-CoA synthetase domains"/>
    <property type="match status" value="2"/>
</dbReference>
<sequence>MRPDMTDQPDPQVPDLRPLLSPATVAVIGGTSRETGLGARTLRHLRAARFGGEVLTPDPRDGLDRDVDVALLCVPAAAAQEVLDRIDGRATFAVVFASGFEETGGSPLTTTKGTIVLGPNTVGLYHAPDRALLTFAQAFDSLVDCRHGSGAFLVSQSGAFGARVVTAAARYGLHLDGFIGSGNEVHLDACTLARGVLAAAEPRVLLLYLEGIRDAGALQALLADAGRRGVPVVCLLGGLSAAGATAAASHTAAVSTDTAVTRELFEAYGATLVGSDRELVLAGLGLSLMGRAAGRRTGIVTGSGGAGVVAADLLSSVGLEVPVLGSDLQERLMAHLPDIASARNPVDVTAQTIGDDATLEKVCTALRESGEVDLVVVIGRENQAAAAGAHAGAAPPTVVATLDREPAVVRPRIEAGEVVLPDLDSACRVLASCAPPRWSVTAGPGSPGSDPTAPESPRPPAGPGSLDSDPTASGSLRLVAGAGVEVAGWGAATTVAEVLAHGEDLGWPVVLKSDVAAGVHKARAGGVRLDVTAATAREVATELLASGVPLIVARQLRASMELFAGVRRDPQWGLVVSAGLGGAHVELLDRTVAMPATLGAGHFTRRLAAELFDRVPGRYDGLAAELAAAAFALADLADRTGAALVECNPLGVVDGRIVALDARVVR</sequence>
<dbReference type="PANTHER" id="PTHR42793:SF1">
    <property type="entry name" value="PEPTIDYL-LYSINE N-ACETYLTRANSFERASE PATZ"/>
    <property type="match status" value="1"/>
</dbReference>
<comment type="caution">
    <text evidence="3">The sequence shown here is derived from an EMBL/GenBank/DDBJ whole genome shotgun (WGS) entry which is preliminary data.</text>
</comment>
<dbReference type="InterPro" id="IPR003781">
    <property type="entry name" value="CoA-bd"/>
</dbReference>
<dbReference type="EMBL" id="QLYX01000025">
    <property type="protein sequence ID" value="RAY10756.1"/>
    <property type="molecule type" value="Genomic_DNA"/>
</dbReference>
<dbReference type="GO" id="GO:0043758">
    <property type="term" value="F:acetate-CoA ligase (ADP-forming) activity"/>
    <property type="evidence" value="ECO:0007669"/>
    <property type="project" value="InterPro"/>
</dbReference>
<reference evidence="3 4" key="1">
    <citation type="submission" date="2018-06" db="EMBL/GenBank/DDBJ databases">
        <title>Actinomadura craniellae sp. nov. isolated from marine sponge Craniella sp.</title>
        <authorList>
            <person name="Li L."/>
            <person name="Xu Q.H."/>
            <person name="Lin H.W."/>
            <person name="Lu Y.H."/>
        </authorList>
    </citation>
    <scope>NUCLEOTIDE SEQUENCE [LARGE SCALE GENOMIC DNA]</scope>
    <source>
        <strain evidence="3 4">LHW63021</strain>
    </source>
</reference>
<dbReference type="Pfam" id="PF19045">
    <property type="entry name" value="Ligase_CoA_2"/>
    <property type="match status" value="1"/>
</dbReference>
<dbReference type="SMART" id="SM00881">
    <property type="entry name" value="CoA_binding"/>
    <property type="match status" value="1"/>
</dbReference>
<dbReference type="GO" id="GO:0005524">
    <property type="term" value="F:ATP binding"/>
    <property type="evidence" value="ECO:0007669"/>
    <property type="project" value="InterPro"/>
</dbReference>
<dbReference type="AlphaFoldDB" id="A0A365GVC9"/>
<dbReference type="InterPro" id="IPR043938">
    <property type="entry name" value="Ligase_CoA_dom"/>
</dbReference>
<dbReference type="Gene3D" id="3.40.50.261">
    <property type="entry name" value="Succinyl-CoA synthetase domains"/>
    <property type="match status" value="2"/>
</dbReference>